<keyword evidence="1" id="KW-0677">Repeat</keyword>
<dbReference type="SMR" id="A2EQP8"/>
<dbReference type="Gene3D" id="1.25.10.10">
    <property type="entry name" value="Leucine-rich Repeat Variant"/>
    <property type="match status" value="2"/>
</dbReference>
<dbReference type="InterPro" id="IPR051023">
    <property type="entry name" value="PP2A_Regulatory_Subunit_A"/>
</dbReference>
<dbReference type="AlphaFoldDB" id="A2EQP8"/>
<dbReference type="GO" id="GO:0005737">
    <property type="term" value="C:cytoplasm"/>
    <property type="evidence" value="ECO:0000318"/>
    <property type="project" value="GO_Central"/>
</dbReference>
<dbReference type="RefSeq" id="XP_001317236.1">
    <property type="nucleotide sequence ID" value="XM_001317201.1"/>
</dbReference>
<accession>A2EQP8</accession>
<name>A2EQP8_TRIV3</name>
<dbReference type="PANTHER" id="PTHR10648">
    <property type="entry name" value="SERINE/THREONINE-PROTEIN PHOSPHATASE PP2A 65 KDA REGULATORY SUBUNIT"/>
    <property type="match status" value="1"/>
</dbReference>
<feature type="repeat" description="HEAT" evidence="2">
    <location>
        <begin position="507"/>
        <end position="545"/>
    </location>
</feature>
<dbReference type="SUPFAM" id="SSF48371">
    <property type="entry name" value="ARM repeat"/>
    <property type="match status" value="1"/>
</dbReference>
<dbReference type="Proteomes" id="UP000001542">
    <property type="component" value="Unassembled WGS sequence"/>
</dbReference>
<dbReference type="InterPro" id="IPR021133">
    <property type="entry name" value="HEAT_type_2"/>
</dbReference>
<evidence type="ECO:0000313" key="3">
    <source>
        <dbReference type="EMBL" id="EAY05013.1"/>
    </source>
</evidence>
<sequence length="568" mass="63663">MEEECENETVYTPQSVLTNFINCQDAEILVQCVNCVTDSLETCDEAFIDHYVIPGLITLIKSELDGVQEAMVHELCNFGEVLFEFFPDIANNILADTVIPLVSEIILSCKSDLIDGLSYSFAALVTLIEKKDFLSKHLQVLVSFSKNPNKDVRMTCVQILSLLIKFFDPKEWYQQLYEMISTLASDQLSSIRTRLPQLIALYAKKITEPLGRSQLTARYILFCRDSTSSVRQAAAEYLMTLSDALDPNERFIMIMPEVNLLLVDPVEAVRTAASKNLGQIISLIGGRSDSQIIAKYCALLFSRDATTQFLAAYSFSGVALALGTSRWSKLEAAYDIACSSKYHNVRRTLAYGLQAFAHLLDPNTLVTVSSTFLRDFPVVALGVVSSLHKILEIIEDKKGLVAGKESLLFALQDPSRYKSWRMRFHVSEQLRYCSKFYDSEVLFESAKDLVKDDVYQVRKDAVLSFCHLLTQERLSFIPSLISSPIYWERATAAKIIGTADIELGKQMIPDLIKLCHDNVANVRLAAVDAANKILDHLEGDEKAQLNKVISELRSDPDYDVSNAAYNLP</sequence>
<reference evidence="3" key="2">
    <citation type="journal article" date="2007" name="Science">
        <title>Draft genome sequence of the sexually transmitted pathogen Trichomonas vaginalis.</title>
        <authorList>
            <person name="Carlton J.M."/>
            <person name="Hirt R.P."/>
            <person name="Silva J.C."/>
            <person name="Delcher A.L."/>
            <person name="Schatz M."/>
            <person name="Zhao Q."/>
            <person name="Wortman J.R."/>
            <person name="Bidwell S.L."/>
            <person name="Alsmark U.C.M."/>
            <person name="Besteiro S."/>
            <person name="Sicheritz-Ponten T."/>
            <person name="Noel C.J."/>
            <person name="Dacks J.B."/>
            <person name="Foster P.G."/>
            <person name="Simillion C."/>
            <person name="Van de Peer Y."/>
            <person name="Miranda-Saavedra D."/>
            <person name="Barton G.J."/>
            <person name="Westrop G.D."/>
            <person name="Mueller S."/>
            <person name="Dessi D."/>
            <person name="Fiori P.L."/>
            <person name="Ren Q."/>
            <person name="Paulsen I."/>
            <person name="Zhang H."/>
            <person name="Bastida-Corcuera F.D."/>
            <person name="Simoes-Barbosa A."/>
            <person name="Brown M.T."/>
            <person name="Hayes R.D."/>
            <person name="Mukherjee M."/>
            <person name="Okumura C.Y."/>
            <person name="Schneider R."/>
            <person name="Smith A.J."/>
            <person name="Vanacova S."/>
            <person name="Villalvazo M."/>
            <person name="Haas B.J."/>
            <person name="Pertea M."/>
            <person name="Feldblyum T.V."/>
            <person name="Utterback T.R."/>
            <person name="Shu C.L."/>
            <person name="Osoegawa K."/>
            <person name="de Jong P.J."/>
            <person name="Hrdy I."/>
            <person name="Horvathova L."/>
            <person name="Zubacova Z."/>
            <person name="Dolezal P."/>
            <person name="Malik S.B."/>
            <person name="Logsdon J.M. Jr."/>
            <person name="Henze K."/>
            <person name="Gupta A."/>
            <person name="Wang C.C."/>
            <person name="Dunne R.L."/>
            <person name="Upcroft J.A."/>
            <person name="Upcroft P."/>
            <person name="White O."/>
            <person name="Salzberg S.L."/>
            <person name="Tang P."/>
            <person name="Chiu C.-H."/>
            <person name="Lee Y.-S."/>
            <person name="Embley T.M."/>
            <person name="Coombs G.H."/>
            <person name="Mottram J.C."/>
            <person name="Tachezy J."/>
            <person name="Fraser-Liggett C.M."/>
            <person name="Johnson P.J."/>
        </authorList>
    </citation>
    <scope>NUCLEOTIDE SEQUENCE [LARGE SCALE GENOMIC DNA]</scope>
    <source>
        <strain evidence="3">G3</strain>
    </source>
</reference>
<evidence type="ECO:0000256" key="2">
    <source>
        <dbReference type="PROSITE-ProRule" id="PRU00103"/>
    </source>
</evidence>
<dbReference type="GO" id="GO:0019888">
    <property type="term" value="F:protein phosphatase regulator activity"/>
    <property type="evidence" value="ECO:0000318"/>
    <property type="project" value="GO_Central"/>
</dbReference>
<keyword evidence="4" id="KW-1185">Reference proteome</keyword>
<dbReference type="InParanoid" id="A2EQP8"/>
<dbReference type="VEuPathDB" id="TrichDB:TVAG_416560"/>
<dbReference type="EMBL" id="DS113459">
    <property type="protein sequence ID" value="EAY05013.1"/>
    <property type="molecule type" value="Genomic_DNA"/>
</dbReference>
<dbReference type="PROSITE" id="PS50077">
    <property type="entry name" value="HEAT_REPEAT"/>
    <property type="match status" value="2"/>
</dbReference>
<dbReference type="KEGG" id="tva:4762878"/>
<organism evidence="3 4">
    <name type="scientific">Trichomonas vaginalis (strain ATCC PRA-98 / G3)</name>
    <dbReference type="NCBI Taxonomy" id="412133"/>
    <lineage>
        <taxon>Eukaryota</taxon>
        <taxon>Metamonada</taxon>
        <taxon>Parabasalia</taxon>
        <taxon>Trichomonadida</taxon>
        <taxon>Trichomonadidae</taxon>
        <taxon>Trichomonas</taxon>
    </lineage>
</organism>
<evidence type="ECO:0000313" key="4">
    <source>
        <dbReference type="Proteomes" id="UP000001542"/>
    </source>
</evidence>
<dbReference type="eggNOG" id="KOG0211">
    <property type="taxonomic scope" value="Eukaryota"/>
</dbReference>
<evidence type="ECO:0000256" key="1">
    <source>
        <dbReference type="ARBA" id="ARBA00022737"/>
    </source>
</evidence>
<protein>
    <submittedName>
        <fullName evidence="3">HEAT repeat family protein</fullName>
    </submittedName>
</protein>
<feature type="repeat" description="HEAT" evidence="2">
    <location>
        <begin position="254"/>
        <end position="291"/>
    </location>
</feature>
<proteinExistence type="predicted"/>
<gene>
    <name evidence="3" type="ORF">TVAG_416560</name>
</gene>
<dbReference type="VEuPathDB" id="TrichDB:TVAGG3_0894470"/>
<reference evidence="3" key="1">
    <citation type="submission" date="2006-10" db="EMBL/GenBank/DDBJ databases">
        <authorList>
            <person name="Amadeo P."/>
            <person name="Zhao Q."/>
            <person name="Wortman J."/>
            <person name="Fraser-Liggett C."/>
            <person name="Carlton J."/>
        </authorList>
    </citation>
    <scope>NUCLEOTIDE SEQUENCE</scope>
    <source>
        <strain evidence="3">G3</strain>
    </source>
</reference>
<dbReference type="PANTHER" id="PTHR10648:SF1">
    <property type="entry name" value="SERINE_THREONINE-PROTEIN PHOSPHATASE 4 REGULATORY SUBUNIT 1"/>
    <property type="match status" value="1"/>
</dbReference>
<dbReference type="OrthoDB" id="340346at2759"/>
<dbReference type="InterPro" id="IPR011989">
    <property type="entry name" value="ARM-like"/>
</dbReference>
<dbReference type="InterPro" id="IPR016024">
    <property type="entry name" value="ARM-type_fold"/>
</dbReference>
<dbReference type="STRING" id="5722.A2EQP8"/>